<dbReference type="Gene3D" id="3.30.70.100">
    <property type="match status" value="1"/>
</dbReference>
<evidence type="ECO:0000256" key="7">
    <source>
        <dbReference type="SAM" id="Phobius"/>
    </source>
</evidence>
<name>A0A2V1ISR4_9BACT</name>
<dbReference type="InterPro" id="IPR036163">
    <property type="entry name" value="HMA_dom_sf"/>
</dbReference>
<keyword evidence="10" id="KW-1185">Reference proteome</keyword>
<proteinExistence type="inferred from homology"/>
<evidence type="ECO:0000256" key="6">
    <source>
        <dbReference type="ARBA" id="ARBA00023136"/>
    </source>
</evidence>
<feature type="transmembrane region" description="Helical" evidence="7">
    <location>
        <begin position="318"/>
        <end position="339"/>
    </location>
</feature>
<keyword evidence="4 7" id="KW-0812">Transmembrane</keyword>
<dbReference type="InterPro" id="IPR006121">
    <property type="entry name" value="HMA_dom"/>
</dbReference>
<dbReference type="PANTHER" id="PTHR34184">
    <property type="entry name" value="UPF0718 PROTEIN YCGR"/>
    <property type="match status" value="1"/>
</dbReference>
<dbReference type="GO" id="GO:0005886">
    <property type="term" value="C:plasma membrane"/>
    <property type="evidence" value="ECO:0007669"/>
    <property type="project" value="UniProtKB-SubCell"/>
</dbReference>
<dbReference type="NCBIfam" id="NF033936">
    <property type="entry name" value="CuZnOut_SO0444"/>
    <property type="match status" value="1"/>
</dbReference>
<evidence type="ECO:0000256" key="1">
    <source>
        <dbReference type="ARBA" id="ARBA00004651"/>
    </source>
</evidence>
<dbReference type="InterPro" id="IPR005524">
    <property type="entry name" value="DUF318"/>
</dbReference>
<gene>
    <name evidence="9" type="ORF">C5O25_06880</name>
</gene>
<dbReference type="CDD" id="cd00371">
    <property type="entry name" value="HMA"/>
    <property type="match status" value="1"/>
</dbReference>
<dbReference type="SUPFAM" id="SSF55008">
    <property type="entry name" value="HMA, heavy metal-associated domain"/>
    <property type="match status" value="1"/>
</dbReference>
<comment type="subcellular location">
    <subcellularLocation>
        <location evidence="1">Cell membrane</location>
        <topology evidence="1">Multi-pass membrane protein</topology>
    </subcellularLocation>
</comment>
<feature type="transmembrane region" description="Helical" evidence="7">
    <location>
        <begin position="248"/>
        <end position="267"/>
    </location>
</feature>
<feature type="transmembrane region" description="Helical" evidence="7">
    <location>
        <begin position="6"/>
        <end position="31"/>
    </location>
</feature>
<feature type="transmembrane region" description="Helical" evidence="7">
    <location>
        <begin position="279"/>
        <end position="298"/>
    </location>
</feature>
<dbReference type="GO" id="GO:0046872">
    <property type="term" value="F:metal ion binding"/>
    <property type="evidence" value="ECO:0007669"/>
    <property type="project" value="InterPro"/>
</dbReference>
<comment type="similarity">
    <text evidence="2">Belongs to the UPF0718 family.</text>
</comment>
<feature type="transmembrane region" description="Helical" evidence="7">
    <location>
        <begin position="212"/>
        <end position="236"/>
    </location>
</feature>
<keyword evidence="6 7" id="KW-0472">Membrane</keyword>
<dbReference type="PANTHER" id="PTHR34184:SF4">
    <property type="entry name" value="UPF0718 PROTEIN YCGR"/>
    <property type="match status" value="1"/>
</dbReference>
<feature type="transmembrane region" description="Helical" evidence="7">
    <location>
        <begin position="181"/>
        <end position="200"/>
    </location>
</feature>
<protein>
    <submittedName>
        <fullName evidence="9">Heavy metal-associated domain-containing protein</fullName>
    </submittedName>
</protein>
<accession>A0A2V1ISR4</accession>
<evidence type="ECO:0000256" key="5">
    <source>
        <dbReference type="ARBA" id="ARBA00022989"/>
    </source>
</evidence>
<evidence type="ECO:0000313" key="9">
    <source>
        <dbReference type="EMBL" id="PWB07629.1"/>
    </source>
</evidence>
<comment type="caution">
    <text evidence="9">The sequence shown here is derived from an EMBL/GenBank/DDBJ whole genome shotgun (WGS) entry which is preliminary data.</text>
</comment>
<dbReference type="Pfam" id="PF00403">
    <property type="entry name" value="HMA"/>
    <property type="match status" value="1"/>
</dbReference>
<dbReference type="GeneID" id="93425780"/>
<evidence type="ECO:0000256" key="4">
    <source>
        <dbReference type="ARBA" id="ARBA00022692"/>
    </source>
</evidence>
<organism evidence="9 10">
    <name type="scientific">Paramuribaculum intestinale</name>
    <dbReference type="NCBI Taxonomy" id="2094151"/>
    <lineage>
        <taxon>Bacteria</taxon>
        <taxon>Pseudomonadati</taxon>
        <taxon>Bacteroidota</taxon>
        <taxon>Bacteroidia</taxon>
        <taxon>Bacteroidales</taxon>
        <taxon>Muribaculaceae</taxon>
        <taxon>Paramuribaculum</taxon>
    </lineage>
</organism>
<dbReference type="InterPro" id="IPR052923">
    <property type="entry name" value="UPF0718"/>
</dbReference>
<evidence type="ECO:0000256" key="3">
    <source>
        <dbReference type="ARBA" id="ARBA00022475"/>
    </source>
</evidence>
<evidence type="ECO:0000259" key="8">
    <source>
        <dbReference type="PROSITE" id="PS50846"/>
    </source>
</evidence>
<dbReference type="Pfam" id="PF03773">
    <property type="entry name" value="ArsP_1"/>
    <property type="match status" value="1"/>
</dbReference>
<dbReference type="AlphaFoldDB" id="A0A2V1ISR4"/>
<reference evidence="10" key="1">
    <citation type="submission" date="2018-02" db="EMBL/GenBank/DDBJ databases">
        <authorList>
            <person name="Clavel T."/>
            <person name="Strowig T."/>
        </authorList>
    </citation>
    <scope>NUCLEOTIDE SEQUENCE [LARGE SCALE GENOMIC DNA]</scope>
    <source>
        <strain evidence="10">DSM 100764</strain>
    </source>
</reference>
<dbReference type="Proteomes" id="UP000244925">
    <property type="component" value="Unassembled WGS sequence"/>
</dbReference>
<evidence type="ECO:0000313" key="10">
    <source>
        <dbReference type="Proteomes" id="UP000244925"/>
    </source>
</evidence>
<keyword evidence="3" id="KW-1003">Cell membrane</keyword>
<dbReference type="EMBL" id="PUBV01000011">
    <property type="protein sequence ID" value="PWB07629.1"/>
    <property type="molecule type" value="Genomic_DNA"/>
</dbReference>
<dbReference type="PROSITE" id="PS50846">
    <property type="entry name" value="HMA_2"/>
    <property type="match status" value="1"/>
</dbReference>
<sequence length="419" mass="44151">MNITHIFQSLGAIVFEMAPYILLGFLFAGLLNEFVKPRTMARHLSGRGLLPVVKAAALGVPLPLCSCGVLPTAVSLRRRGASRAASTSFLIATPQTGVDSIAATYSLLGLPFALIRPIAALVGAVAGGWAVDRFGGKERASDDAAECGADLCGDETSQPLSLPRRLLRAVSYGFVDMVGSVGGWLVVGLIVAALITVTVPDSFFAALSDNRLLAMLAVVAVAVPMYVCATGSIPIAMSLMMKGLSPGIAFVMLMAGPAANFASVMILSRTNGRRATMIYIASVVVTAIGFGLLIDCLLPDSWFVLPVSASGACHQAESAGWFTMACGALLIMLLIYSLVVQRLIKRRHNHKIVKEMNKDYRIKGMDCPHCSATVERTIRGLEGVEEVSVDMAKGVAHVRGNVDDAALARAVELAGFSVE</sequence>
<dbReference type="RefSeq" id="WP_107036004.1">
    <property type="nucleotide sequence ID" value="NZ_CAONGC010000026.1"/>
</dbReference>
<keyword evidence="5 7" id="KW-1133">Transmembrane helix</keyword>
<feature type="domain" description="HMA" evidence="8">
    <location>
        <begin position="356"/>
        <end position="419"/>
    </location>
</feature>
<evidence type="ECO:0000256" key="2">
    <source>
        <dbReference type="ARBA" id="ARBA00006386"/>
    </source>
</evidence>